<gene>
    <name evidence="2" type="ORF">MARPO_0039s0026</name>
</gene>
<evidence type="ECO:0000256" key="1">
    <source>
        <dbReference type="SAM" id="MobiDB-lite"/>
    </source>
</evidence>
<evidence type="ECO:0000313" key="3">
    <source>
        <dbReference type="Proteomes" id="UP000244005"/>
    </source>
</evidence>
<dbReference type="Proteomes" id="UP000244005">
    <property type="component" value="Unassembled WGS sequence"/>
</dbReference>
<protein>
    <submittedName>
        <fullName evidence="2">Uncharacterized protein</fullName>
    </submittedName>
</protein>
<evidence type="ECO:0000313" key="2">
    <source>
        <dbReference type="EMBL" id="PTQ40513.1"/>
    </source>
</evidence>
<reference evidence="3" key="1">
    <citation type="journal article" date="2017" name="Cell">
        <title>Insights into land plant evolution garnered from the Marchantia polymorpha genome.</title>
        <authorList>
            <person name="Bowman J.L."/>
            <person name="Kohchi T."/>
            <person name="Yamato K.T."/>
            <person name="Jenkins J."/>
            <person name="Shu S."/>
            <person name="Ishizaki K."/>
            <person name="Yamaoka S."/>
            <person name="Nishihama R."/>
            <person name="Nakamura Y."/>
            <person name="Berger F."/>
            <person name="Adam C."/>
            <person name="Aki S.S."/>
            <person name="Althoff F."/>
            <person name="Araki T."/>
            <person name="Arteaga-Vazquez M.A."/>
            <person name="Balasubrmanian S."/>
            <person name="Barry K."/>
            <person name="Bauer D."/>
            <person name="Boehm C.R."/>
            <person name="Briginshaw L."/>
            <person name="Caballero-Perez J."/>
            <person name="Catarino B."/>
            <person name="Chen F."/>
            <person name="Chiyoda S."/>
            <person name="Chovatia M."/>
            <person name="Davies K.M."/>
            <person name="Delmans M."/>
            <person name="Demura T."/>
            <person name="Dierschke T."/>
            <person name="Dolan L."/>
            <person name="Dorantes-Acosta A.E."/>
            <person name="Eklund D.M."/>
            <person name="Florent S.N."/>
            <person name="Flores-Sandoval E."/>
            <person name="Fujiyama A."/>
            <person name="Fukuzawa H."/>
            <person name="Galik B."/>
            <person name="Grimanelli D."/>
            <person name="Grimwood J."/>
            <person name="Grossniklaus U."/>
            <person name="Hamada T."/>
            <person name="Haseloff J."/>
            <person name="Hetherington A.J."/>
            <person name="Higo A."/>
            <person name="Hirakawa Y."/>
            <person name="Hundley H.N."/>
            <person name="Ikeda Y."/>
            <person name="Inoue K."/>
            <person name="Inoue S.I."/>
            <person name="Ishida S."/>
            <person name="Jia Q."/>
            <person name="Kakita M."/>
            <person name="Kanazawa T."/>
            <person name="Kawai Y."/>
            <person name="Kawashima T."/>
            <person name="Kennedy M."/>
            <person name="Kinose K."/>
            <person name="Kinoshita T."/>
            <person name="Kohara Y."/>
            <person name="Koide E."/>
            <person name="Komatsu K."/>
            <person name="Kopischke S."/>
            <person name="Kubo M."/>
            <person name="Kyozuka J."/>
            <person name="Lagercrantz U."/>
            <person name="Lin S.S."/>
            <person name="Lindquist E."/>
            <person name="Lipzen A.M."/>
            <person name="Lu C.W."/>
            <person name="De Luna E."/>
            <person name="Martienssen R.A."/>
            <person name="Minamino N."/>
            <person name="Mizutani M."/>
            <person name="Mizutani M."/>
            <person name="Mochizuki N."/>
            <person name="Monte I."/>
            <person name="Mosher R."/>
            <person name="Nagasaki H."/>
            <person name="Nakagami H."/>
            <person name="Naramoto S."/>
            <person name="Nishitani K."/>
            <person name="Ohtani M."/>
            <person name="Okamoto T."/>
            <person name="Okumura M."/>
            <person name="Phillips J."/>
            <person name="Pollak B."/>
            <person name="Reinders A."/>
            <person name="Rovekamp M."/>
            <person name="Sano R."/>
            <person name="Sawa S."/>
            <person name="Schmid M.W."/>
            <person name="Shirakawa M."/>
            <person name="Solano R."/>
            <person name="Spunde A."/>
            <person name="Suetsugu N."/>
            <person name="Sugano S."/>
            <person name="Sugiyama A."/>
            <person name="Sun R."/>
            <person name="Suzuki Y."/>
            <person name="Takenaka M."/>
            <person name="Takezawa D."/>
            <person name="Tomogane H."/>
            <person name="Tsuzuki M."/>
            <person name="Ueda T."/>
            <person name="Umeda M."/>
            <person name="Ward J.M."/>
            <person name="Watanabe Y."/>
            <person name="Yazaki K."/>
            <person name="Yokoyama R."/>
            <person name="Yoshitake Y."/>
            <person name="Yotsui I."/>
            <person name="Zachgo S."/>
            <person name="Schmutz J."/>
        </authorList>
    </citation>
    <scope>NUCLEOTIDE SEQUENCE [LARGE SCALE GENOMIC DNA]</scope>
    <source>
        <strain evidence="3">Tak-1</strain>
    </source>
</reference>
<feature type="region of interest" description="Disordered" evidence="1">
    <location>
        <begin position="23"/>
        <end position="47"/>
    </location>
</feature>
<accession>A0A2R6X336</accession>
<sequence length="102" mass="11092">MASVPWLRGGKIIALLEHEFLSPQMTSRDQESGTSSKPTPEKYQESRTGLGWDSFTWSGNVAKVAGAGKGGTLSFLKRTERGLWNNRDTTTTTIPSEGMSEG</sequence>
<keyword evidence="3" id="KW-1185">Reference proteome</keyword>
<feature type="compositionally biased region" description="Polar residues" evidence="1">
    <location>
        <begin position="23"/>
        <end position="38"/>
    </location>
</feature>
<dbReference type="EMBL" id="KZ772711">
    <property type="protein sequence ID" value="PTQ40513.1"/>
    <property type="molecule type" value="Genomic_DNA"/>
</dbReference>
<dbReference type="AlphaFoldDB" id="A0A2R6X336"/>
<name>A0A2R6X336_MARPO</name>
<proteinExistence type="predicted"/>
<organism evidence="2 3">
    <name type="scientific">Marchantia polymorpha</name>
    <name type="common">Common liverwort</name>
    <name type="synonym">Marchantia aquatica</name>
    <dbReference type="NCBI Taxonomy" id="3197"/>
    <lineage>
        <taxon>Eukaryota</taxon>
        <taxon>Viridiplantae</taxon>
        <taxon>Streptophyta</taxon>
        <taxon>Embryophyta</taxon>
        <taxon>Marchantiophyta</taxon>
        <taxon>Marchantiopsida</taxon>
        <taxon>Marchantiidae</taxon>
        <taxon>Marchantiales</taxon>
        <taxon>Marchantiaceae</taxon>
        <taxon>Marchantia</taxon>
    </lineage>
</organism>